<sequence>MDGDAAGTSKAAETQHPSQRKEAWVRIWAVICAASTFNFETGHIDPVKAAVKFRSPCGAGASKLVKESHATFCERHYKNFSESGCIADAHRAAGRHCTMRVMSPSGRRLYLWLASRSDLEAVLLHTAASVIHFG</sequence>
<reference evidence="1 2" key="1">
    <citation type="submission" date="2016-10" db="EMBL/GenBank/DDBJ databases">
        <authorList>
            <person name="Cai Z."/>
        </authorList>
    </citation>
    <scope>NUCLEOTIDE SEQUENCE [LARGE SCALE GENOMIC DNA]</scope>
</reference>
<protein>
    <submittedName>
        <fullName evidence="1">Uncharacterized protein</fullName>
    </submittedName>
</protein>
<dbReference type="Proteomes" id="UP000256970">
    <property type="component" value="Unassembled WGS sequence"/>
</dbReference>
<evidence type="ECO:0000313" key="2">
    <source>
        <dbReference type="Proteomes" id="UP000256970"/>
    </source>
</evidence>
<evidence type="ECO:0000313" key="1">
    <source>
        <dbReference type="EMBL" id="SZX60223.1"/>
    </source>
</evidence>
<dbReference type="AlphaFoldDB" id="A0A383V5J1"/>
<gene>
    <name evidence="1" type="ORF">BQ4739_LOCUS798</name>
</gene>
<proteinExistence type="predicted"/>
<name>A0A383V5J1_TETOB</name>
<keyword evidence="2" id="KW-1185">Reference proteome</keyword>
<dbReference type="EMBL" id="FNXT01000048">
    <property type="protein sequence ID" value="SZX60223.1"/>
    <property type="molecule type" value="Genomic_DNA"/>
</dbReference>
<accession>A0A383V5J1</accession>
<organism evidence="1 2">
    <name type="scientific">Tetradesmus obliquus</name>
    <name type="common">Green alga</name>
    <name type="synonym">Acutodesmus obliquus</name>
    <dbReference type="NCBI Taxonomy" id="3088"/>
    <lineage>
        <taxon>Eukaryota</taxon>
        <taxon>Viridiplantae</taxon>
        <taxon>Chlorophyta</taxon>
        <taxon>core chlorophytes</taxon>
        <taxon>Chlorophyceae</taxon>
        <taxon>CS clade</taxon>
        <taxon>Sphaeropleales</taxon>
        <taxon>Scenedesmaceae</taxon>
        <taxon>Tetradesmus</taxon>
    </lineage>
</organism>